<dbReference type="AlphaFoldDB" id="J4H113"/>
<reference evidence="3 4" key="1">
    <citation type="journal article" date="2012" name="Appl. Environ. Microbiol.">
        <title>Short-read sequencing for genomic analysis of the brown rot fungus Fibroporia radiculosa.</title>
        <authorList>
            <person name="Tang J.D."/>
            <person name="Perkins A.D."/>
            <person name="Sonstegard T.S."/>
            <person name="Schroeder S.G."/>
            <person name="Burgess S.C."/>
            <person name="Diehl S.V."/>
        </authorList>
    </citation>
    <scope>NUCLEOTIDE SEQUENCE [LARGE SCALE GENOMIC DNA]</scope>
    <source>
        <strain evidence="3 4">TFFH 294</strain>
    </source>
</reference>
<accession>J4H113</accession>
<keyword evidence="2" id="KW-0812">Transmembrane</keyword>
<organism evidence="3 4">
    <name type="scientific">Fibroporia radiculosa</name>
    <dbReference type="NCBI Taxonomy" id="599839"/>
    <lineage>
        <taxon>Eukaryota</taxon>
        <taxon>Fungi</taxon>
        <taxon>Dikarya</taxon>
        <taxon>Basidiomycota</taxon>
        <taxon>Agaricomycotina</taxon>
        <taxon>Agaricomycetes</taxon>
        <taxon>Polyporales</taxon>
        <taxon>Fibroporiaceae</taxon>
        <taxon>Fibroporia</taxon>
    </lineage>
</organism>
<dbReference type="EMBL" id="HE796927">
    <property type="protein sequence ID" value="CCL99299.1"/>
    <property type="molecule type" value="Genomic_DNA"/>
</dbReference>
<dbReference type="RefSeq" id="XP_012178582.1">
    <property type="nucleotide sequence ID" value="XM_012323192.1"/>
</dbReference>
<feature type="transmembrane region" description="Helical" evidence="2">
    <location>
        <begin position="124"/>
        <end position="149"/>
    </location>
</feature>
<proteinExistence type="predicted"/>
<keyword evidence="2" id="KW-0472">Membrane</keyword>
<dbReference type="Proteomes" id="UP000006352">
    <property type="component" value="Unassembled WGS sequence"/>
</dbReference>
<dbReference type="GeneID" id="24094210"/>
<feature type="region of interest" description="Disordered" evidence="1">
    <location>
        <begin position="198"/>
        <end position="223"/>
    </location>
</feature>
<sequence length="223" mass="24566">MIFGILGITLSAVFAALRVMAVTNSNKLLTSLTLALGLVPVDATASRACAIISDAIVVILVWYYAFDSGELSIRNISGVKFTLAKLLLRDGIFYFIVRFFLLLADTILHWVDYGFPDITVFLTPFVLTLVFRLAFLLILNIISVCAILLHRFLLHLRAAVSTDVWIGSRPPSCIHTEEFLQIESNTLVMSFASPMQDENEEDVEGPSYHADNLPLPTVSSGGI</sequence>
<keyword evidence="4" id="KW-1185">Reference proteome</keyword>
<evidence type="ECO:0000313" key="3">
    <source>
        <dbReference type="EMBL" id="CCL99299.1"/>
    </source>
</evidence>
<dbReference type="InParanoid" id="J4H113"/>
<protein>
    <submittedName>
        <fullName evidence="3">Uncharacterized protein</fullName>
    </submittedName>
</protein>
<feature type="transmembrane region" description="Helical" evidence="2">
    <location>
        <begin position="86"/>
        <end position="104"/>
    </location>
</feature>
<gene>
    <name evidence="3" type="ORF">FIBRA_01315</name>
</gene>
<name>J4H113_9APHY</name>
<feature type="transmembrane region" description="Helical" evidence="2">
    <location>
        <begin position="45"/>
        <end position="65"/>
    </location>
</feature>
<keyword evidence="2" id="KW-1133">Transmembrane helix</keyword>
<evidence type="ECO:0000256" key="1">
    <source>
        <dbReference type="SAM" id="MobiDB-lite"/>
    </source>
</evidence>
<evidence type="ECO:0000313" key="4">
    <source>
        <dbReference type="Proteomes" id="UP000006352"/>
    </source>
</evidence>
<dbReference type="HOGENOM" id="CLU_1240167_0_0_1"/>
<evidence type="ECO:0000256" key="2">
    <source>
        <dbReference type="SAM" id="Phobius"/>
    </source>
</evidence>